<feature type="signal peptide" evidence="1">
    <location>
        <begin position="1"/>
        <end position="39"/>
    </location>
</feature>
<dbReference type="InterPro" id="IPR000871">
    <property type="entry name" value="Beta-lactam_class-A"/>
</dbReference>
<dbReference type="SUPFAM" id="SSF56601">
    <property type="entry name" value="beta-lactamase/transpeptidase-like"/>
    <property type="match status" value="1"/>
</dbReference>
<dbReference type="InterPro" id="IPR012338">
    <property type="entry name" value="Beta-lactam/transpept-like"/>
</dbReference>
<evidence type="ECO:0000313" key="3">
    <source>
        <dbReference type="Proteomes" id="UP000431401"/>
    </source>
</evidence>
<proteinExistence type="predicted"/>
<evidence type="ECO:0008006" key="4">
    <source>
        <dbReference type="Google" id="ProtNLM"/>
    </source>
</evidence>
<dbReference type="Proteomes" id="UP000431401">
    <property type="component" value="Unassembled WGS sequence"/>
</dbReference>
<dbReference type="EMBL" id="WEGI01000003">
    <property type="protein sequence ID" value="MQY26296.1"/>
    <property type="molecule type" value="Genomic_DNA"/>
</dbReference>
<protein>
    <recommendedName>
        <fullName evidence="4">Tat pathway signal sequence</fullName>
    </recommendedName>
</protein>
<dbReference type="PANTHER" id="PTHR35333:SF3">
    <property type="entry name" value="BETA-LACTAMASE-TYPE TRANSPEPTIDASE FOLD CONTAINING PROTEIN"/>
    <property type="match status" value="1"/>
</dbReference>
<keyword evidence="3" id="KW-1185">Reference proteome</keyword>
<gene>
    <name evidence="2" type="ORF">NRB56_18590</name>
</gene>
<organism evidence="2 3">
    <name type="scientific">Nocardia aurantia</name>
    <dbReference type="NCBI Taxonomy" id="2585199"/>
    <lineage>
        <taxon>Bacteria</taxon>
        <taxon>Bacillati</taxon>
        <taxon>Actinomycetota</taxon>
        <taxon>Actinomycetes</taxon>
        <taxon>Mycobacteriales</taxon>
        <taxon>Nocardiaceae</taxon>
        <taxon>Nocardia</taxon>
    </lineage>
</organism>
<keyword evidence="1" id="KW-0732">Signal</keyword>
<sequence length="298" mass="31771">MWVTVRYPRAASRATRSSLAFGACAVAAALVTAAPTVQAAPAAALPLHTQGCANGFDCDMGNRIAAADAYVAGRPGVVGYVLRDRVTGGVYRNGNADTMFWTASTIKLAIAEDLLNRARVGAIVLTPEDRSLLESMMATSNDNAADVLWFKYAGPDRMAYNNAFHANGMSGLVPFPPTGGHPFPDWGFQQCSPADLDRLMNNVLDTMHPDDKGYLLDRMRNVDTNQHWGVWGAGASMRPGLKNGWSDEQGGWVVNSVGFAGPGERYTLAIMSDLGDQGGYTEGAETTTHVAQLLLAGR</sequence>
<dbReference type="GO" id="GO:0030655">
    <property type="term" value="P:beta-lactam antibiotic catabolic process"/>
    <property type="evidence" value="ECO:0007669"/>
    <property type="project" value="InterPro"/>
</dbReference>
<dbReference type="PANTHER" id="PTHR35333">
    <property type="entry name" value="BETA-LACTAMASE"/>
    <property type="match status" value="1"/>
</dbReference>
<evidence type="ECO:0000256" key="1">
    <source>
        <dbReference type="SAM" id="SignalP"/>
    </source>
</evidence>
<comment type="caution">
    <text evidence="2">The sequence shown here is derived from an EMBL/GenBank/DDBJ whole genome shotgun (WGS) entry which is preliminary data.</text>
</comment>
<dbReference type="GO" id="GO:0046677">
    <property type="term" value="P:response to antibiotic"/>
    <property type="evidence" value="ECO:0007669"/>
    <property type="project" value="InterPro"/>
</dbReference>
<dbReference type="Gene3D" id="3.40.710.10">
    <property type="entry name" value="DD-peptidase/beta-lactamase superfamily"/>
    <property type="match status" value="1"/>
</dbReference>
<reference evidence="2 3" key="1">
    <citation type="submission" date="2019-10" db="EMBL/GenBank/DDBJ databases">
        <title>Nocardia macrotermitis sp. nov. and Nocardia aurantia sp. nov., isolated from the gut of fungus growing-termite Macrotermes natalensis.</title>
        <authorList>
            <person name="Benndorf R."/>
            <person name="Schwitalla J."/>
            <person name="Martin K."/>
            <person name="De Beer W."/>
            <person name="Kaster A.-K."/>
            <person name="Vollmers J."/>
            <person name="Poulsen M."/>
            <person name="Beemelmanns C."/>
        </authorList>
    </citation>
    <scope>NUCLEOTIDE SEQUENCE [LARGE SCALE GENOMIC DNA]</scope>
    <source>
        <strain evidence="2 3">RB56</strain>
    </source>
</reference>
<accession>A0A7K0DKG4</accession>
<feature type="chain" id="PRO_5029756608" description="Tat pathway signal sequence" evidence="1">
    <location>
        <begin position="40"/>
        <end position="298"/>
    </location>
</feature>
<name>A0A7K0DKG4_9NOCA</name>
<evidence type="ECO:0000313" key="2">
    <source>
        <dbReference type="EMBL" id="MQY26296.1"/>
    </source>
</evidence>
<dbReference type="AlphaFoldDB" id="A0A7K0DKG4"/>
<dbReference type="GO" id="GO:0008800">
    <property type="term" value="F:beta-lactamase activity"/>
    <property type="evidence" value="ECO:0007669"/>
    <property type="project" value="InterPro"/>
</dbReference>